<proteinExistence type="inferred from homology"/>
<dbReference type="CDD" id="cd09281">
    <property type="entry name" value="UPF0066"/>
    <property type="match status" value="1"/>
</dbReference>
<evidence type="ECO:0000313" key="4">
    <source>
        <dbReference type="EMBL" id="AWB26298.1"/>
    </source>
</evidence>
<dbReference type="Gene3D" id="2.40.30.70">
    <property type="entry name" value="YaeB-like"/>
    <property type="match status" value="1"/>
</dbReference>
<protein>
    <submittedName>
        <fullName evidence="4">tRNA (N6-threonylcarbamoyladenosine(37)-N6)-methyltransferase TrmO</fullName>
    </submittedName>
</protein>
<accession>A0A2R4WXN1</accession>
<keyword evidence="4" id="KW-0808">Transferase</keyword>
<keyword evidence="1" id="KW-0949">S-adenosyl-L-methionine</keyword>
<dbReference type="NCBIfam" id="TIGR00104">
    <property type="entry name" value="tRNA_TsaA"/>
    <property type="match status" value="1"/>
</dbReference>
<keyword evidence="4" id="KW-0489">Methyltransferase</keyword>
<comment type="similarity">
    <text evidence="2">Belongs to the tRNA methyltransferase O family.</text>
</comment>
<dbReference type="PANTHER" id="PTHR12818:SF0">
    <property type="entry name" value="TRNA (ADENINE(37)-N6)-METHYLTRANSFERASE"/>
    <property type="match status" value="1"/>
</dbReference>
<reference evidence="4 5" key="1">
    <citation type="submission" date="2018-04" db="EMBL/GenBank/DDBJ databases">
        <title>Halococcoides cellulosivorans gen. nov., sp. nov., an extremely halophilic cellulose-utilizing haloarchaeon from hypersaline lakes.</title>
        <authorList>
            <person name="Sorokin D.Y."/>
            <person name="Toshchakov S.V."/>
            <person name="Samarov N.I."/>
            <person name="Korzhenkov A."/>
            <person name="Kublanov I.V."/>
        </authorList>
    </citation>
    <scope>NUCLEOTIDE SEQUENCE [LARGE SCALE GENOMIC DNA]</scope>
    <source>
        <strain evidence="4 5">HArcel1</strain>
    </source>
</reference>
<dbReference type="KEGG" id="harc:HARCEL1_00470"/>
<gene>
    <name evidence="4" type="primary">tsaA</name>
    <name evidence="4" type="ORF">HARCEL1_00470</name>
</gene>
<evidence type="ECO:0000256" key="1">
    <source>
        <dbReference type="ARBA" id="ARBA00022691"/>
    </source>
</evidence>
<name>A0A2R4WXN1_9EURY</name>
<evidence type="ECO:0000259" key="3">
    <source>
        <dbReference type="PROSITE" id="PS51668"/>
    </source>
</evidence>
<dbReference type="Proteomes" id="UP000244727">
    <property type="component" value="Chromosome"/>
</dbReference>
<organism evidence="4 5">
    <name type="scientific">Halococcoides cellulosivorans</name>
    <dbReference type="NCBI Taxonomy" id="1679096"/>
    <lineage>
        <taxon>Archaea</taxon>
        <taxon>Methanobacteriati</taxon>
        <taxon>Methanobacteriota</taxon>
        <taxon>Stenosarchaea group</taxon>
        <taxon>Halobacteria</taxon>
        <taxon>Halobacteriales</taxon>
        <taxon>Haloarculaceae</taxon>
        <taxon>Halococcoides</taxon>
    </lineage>
</organism>
<dbReference type="EMBL" id="CP028858">
    <property type="protein sequence ID" value="AWB26298.1"/>
    <property type="molecule type" value="Genomic_DNA"/>
</dbReference>
<dbReference type="AlphaFoldDB" id="A0A2R4WXN1"/>
<dbReference type="GO" id="GO:0008168">
    <property type="term" value="F:methyltransferase activity"/>
    <property type="evidence" value="ECO:0007669"/>
    <property type="project" value="UniProtKB-KW"/>
</dbReference>
<dbReference type="InterPro" id="IPR040372">
    <property type="entry name" value="YaeB-like"/>
</dbReference>
<dbReference type="GeneID" id="36510935"/>
<dbReference type="RefSeq" id="WP_108380667.1">
    <property type="nucleotide sequence ID" value="NZ_CP028858.1"/>
</dbReference>
<dbReference type="Pfam" id="PF01980">
    <property type="entry name" value="TrmO_N"/>
    <property type="match status" value="1"/>
</dbReference>
<dbReference type="PROSITE" id="PS51668">
    <property type="entry name" value="TSAA_2"/>
    <property type="match status" value="1"/>
</dbReference>
<dbReference type="InterPro" id="IPR023370">
    <property type="entry name" value="TrmO-like_N"/>
</dbReference>
<dbReference type="SUPFAM" id="SSF118196">
    <property type="entry name" value="YaeB-like"/>
    <property type="match status" value="1"/>
</dbReference>
<sequence>MTDESRFAPIGRIRTPYDSLEGMPIQPSIADDTPGTVDLDEDYAPALADLDGFSHCILLYQFHEADGYEPSVTPFLDEESRGLFATRAPTRPNPIGLSVVAIESVEGASIAVRGIDVLDGTPLLDVKPFVPDFDVPEAAETGWMAAVDEDDGRRYADDRFV</sequence>
<keyword evidence="5" id="KW-1185">Reference proteome</keyword>
<dbReference type="InterPro" id="IPR036414">
    <property type="entry name" value="YaeB_N_sf"/>
</dbReference>
<dbReference type="InterPro" id="IPR036413">
    <property type="entry name" value="YaeB-like_sf"/>
</dbReference>
<feature type="domain" description="TsaA-like" evidence="3">
    <location>
        <begin position="7"/>
        <end position="138"/>
    </location>
</feature>
<evidence type="ECO:0000313" key="5">
    <source>
        <dbReference type="Proteomes" id="UP000244727"/>
    </source>
</evidence>
<evidence type="ECO:0000256" key="2">
    <source>
        <dbReference type="ARBA" id="ARBA00033753"/>
    </source>
</evidence>
<dbReference type="GO" id="GO:0032259">
    <property type="term" value="P:methylation"/>
    <property type="evidence" value="ECO:0007669"/>
    <property type="project" value="UniProtKB-KW"/>
</dbReference>
<dbReference type="PANTHER" id="PTHR12818">
    <property type="entry name" value="TRNA (ADENINE(37)-N6)-METHYLTRANSFERASE"/>
    <property type="match status" value="1"/>
</dbReference>